<dbReference type="GO" id="GO:0016758">
    <property type="term" value="F:hexosyltransferase activity"/>
    <property type="evidence" value="ECO:0007669"/>
    <property type="project" value="UniProtKB-ARBA"/>
</dbReference>
<dbReference type="PATRIC" id="fig|1129794.4.peg.4171"/>
<dbReference type="InterPro" id="IPR001173">
    <property type="entry name" value="Glyco_trans_2-like"/>
</dbReference>
<dbReference type="EMBL" id="CP003837">
    <property type="protein sequence ID" value="AGH46295.1"/>
    <property type="molecule type" value="Genomic_DNA"/>
</dbReference>
<dbReference type="KEGG" id="gps:C427_4190"/>
<protein>
    <recommendedName>
        <fullName evidence="1">Glycosyltransferase 2-like domain-containing protein</fullName>
    </recommendedName>
</protein>
<sequence>MSDDGQISNNEIEIAPVVSIIIPIFNRENLVKQVIDTVVQQTFFNWELILVDDSSTDSTVSLINEYAAKDPRIKCVINSHKKGPSGARNTGLDESTGQYIAYHDSDDEWYPHHLDTMVYYLDKYSKDIDLMSANPLRKFLETNEVFNYDTIDLKAVPHTKVEDVCLITRSRLFGVQLKGRAITTQCMIGKASIMKSVRWNEDLNAAVDIMHNLELCALDIGVGHIQDYHAIYWAHDDNLTNCGGGHSPARMERVHSAFVLYWQLVLKKFELTREQKKYAEHELAETYAWHLGYHTYEPQKKFKEALRCYLMALIVSKCELKYLIASIKVLPKWALNSMYRY</sequence>
<dbReference type="PANTHER" id="PTHR22916:SF3">
    <property type="entry name" value="UDP-GLCNAC:BETAGAL BETA-1,3-N-ACETYLGLUCOSAMINYLTRANSFERASE-LIKE PROTEIN 1"/>
    <property type="match status" value="1"/>
</dbReference>
<dbReference type="HOGENOM" id="CLU_025996_0_5_6"/>
<evidence type="ECO:0000259" key="1">
    <source>
        <dbReference type="Pfam" id="PF00535"/>
    </source>
</evidence>
<name>K6ZXA1_9ALTE</name>
<keyword evidence="3" id="KW-1185">Reference proteome</keyword>
<dbReference type="Pfam" id="PF00535">
    <property type="entry name" value="Glycos_transf_2"/>
    <property type="match status" value="1"/>
</dbReference>
<dbReference type="SUPFAM" id="SSF53448">
    <property type="entry name" value="Nucleotide-diphospho-sugar transferases"/>
    <property type="match status" value="1"/>
</dbReference>
<evidence type="ECO:0000313" key="3">
    <source>
        <dbReference type="Proteomes" id="UP000011864"/>
    </source>
</evidence>
<dbReference type="InterPro" id="IPR029044">
    <property type="entry name" value="Nucleotide-diphossugar_trans"/>
</dbReference>
<dbReference type="Gene3D" id="3.90.550.10">
    <property type="entry name" value="Spore Coat Polysaccharide Biosynthesis Protein SpsA, Chain A"/>
    <property type="match status" value="1"/>
</dbReference>
<dbReference type="RefSeq" id="WP_007643666.1">
    <property type="nucleotide sequence ID" value="NC_020514.1"/>
</dbReference>
<dbReference type="Proteomes" id="UP000011864">
    <property type="component" value="Chromosome"/>
</dbReference>
<dbReference type="AlphaFoldDB" id="K6ZXA1"/>
<gene>
    <name evidence="2" type="ORF">C427_4190</name>
</gene>
<dbReference type="OrthoDB" id="433681at2"/>
<dbReference type="PANTHER" id="PTHR22916">
    <property type="entry name" value="GLYCOSYLTRANSFERASE"/>
    <property type="match status" value="1"/>
</dbReference>
<accession>K6ZXA1</accession>
<dbReference type="STRING" id="1129794.C427_4190"/>
<proteinExistence type="predicted"/>
<feature type="domain" description="Glycosyltransferase 2-like" evidence="1">
    <location>
        <begin position="19"/>
        <end position="130"/>
    </location>
</feature>
<evidence type="ECO:0000313" key="2">
    <source>
        <dbReference type="EMBL" id="AGH46295.1"/>
    </source>
</evidence>
<organism evidence="2 3">
    <name type="scientific">Paraglaciecola psychrophila 170</name>
    <dbReference type="NCBI Taxonomy" id="1129794"/>
    <lineage>
        <taxon>Bacteria</taxon>
        <taxon>Pseudomonadati</taxon>
        <taxon>Pseudomonadota</taxon>
        <taxon>Gammaproteobacteria</taxon>
        <taxon>Alteromonadales</taxon>
        <taxon>Alteromonadaceae</taxon>
        <taxon>Paraglaciecola</taxon>
    </lineage>
</organism>
<dbReference type="eggNOG" id="COG0463">
    <property type="taxonomic scope" value="Bacteria"/>
</dbReference>
<dbReference type="CDD" id="cd00761">
    <property type="entry name" value="Glyco_tranf_GTA_type"/>
    <property type="match status" value="1"/>
</dbReference>
<reference evidence="2 3" key="1">
    <citation type="journal article" date="2013" name="Genome Announc.">
        <title>Complete Genome Sequence of Glaciecola psychrophila Strain 170T.</title>
        <authorList>
            <person name="Yin J."/>
            <person name="Chen J."/>
            <person name="Liu G."/>
            <person name="Yu Y."/>
            <person name="Song L."/>
            <person name="Wang X."/>
            <person name="Qu X."/>
        </authorList>
    </citation>
    <scope>NUCLEOTIDE SEQUENCE [LARGE SCALE GENOMIC DNA]</scope>
    <source>
        <strain evidence="2 3">170</strain>
    </source>
</reference>